<evidence type="ECO:0000313" key="6">
    <source>
        <dbReference type="Proteomes" id="UP000004410"/>
    </source>
</evidence>
<dbReference type="GO" id="GO:0030435">
    <property type="term" value="P:sporulation resulting in formation of a cellular spore"/>
    <property type="evidence" value="ECO:0007669"/>
    <property type="project" value="UniProtKB-KW"/>
</dbReference>
<dbReference type="EMBL" id="AAYG02000018">
    <property type="protein sequence ID" value="EDN77280.1"/>
    <property type="molecule type" value="Genomic_DNA"/>
</dbReference>
<proteinExistence type="inferred from homology"/>
<comment type="similarity">
    <text evidence="2">Belongs to the alpha/beta-type SASP family.</text>
</comment>
<dbReference type="Pfam" id="PF00269">
    <property type="entry name" value="SASP"/>
    <property type="match status" value="1"/>
</dbReference>
<dbReference type="PROSITE" id="PS00684">
    <property type="entry name" value="SASP_2"/>
    <property type="match status" value="1"/>
</dbReference>
<evidence type="ECO:0000313" key="5">
    <source>
        <dbReference type="EMBL" id="EDN77280.1"/>
    </source>
</evidence>
<keyword evidence="3" id="KW-0749">Sporulation</keyword>
<dbReference type="GO" id="GO:0003690">
    <property type="term" value="F:double-stranded DNA binding"/>
    <property type="evidence" value="ECO:0007669"/>
    <property type="project" value="InterPro"/>
</dbReference>
<dbReference type="Proteomes" id="UP000004410">
    <property type="component" value="Unassembled WGS sequence"/>
</dbReference>
<dbReference type="InterPro" id="IPR050847">
    <property type="entry name" value="SASP_DNA-binding"/>
</dbReference>
<evidence type="ECO:0000256" key="1">
    <source>
        <dbReference type="ARBA" id="ARBA00003863"/>
    </source>
</evidence>
<organism evidence="5 6">
    <name type="scientific">Mediterraneibacter gnavus (strain ATCC 29149 / DSM 114966 / JCM 6515 / VPI C7-9)</name>
    <name type="common">Ruminococcus gnavus</name>
    <dbReference type="NCBI Taxonomy" id="411470"/>
    <lineage>
        <taxon>Bacteria</taxon>
        <taxon>Bacillati</taxon>
        <taxon>Bacillota</taxon>
        <taxon>Clostridia</taxon>
        <taxon>Lachnospirales</taxon>
        <taxon>Lachnospiraceae</taxon>
        <taxon>Mediterraneibacter</taxon>
    </lineage>
</organism>
<dbReference type="GO" id="GO:0006265">
    <property type="term" value="P:DNA topological change"/>
    <property type="evidence" value="ECO:0007669"/>
    <property type="project" value="InterPro"/>
</dbReference>
<accession>A7B4K3</accession>
<comment type="caution">
    <text evidence="5">The sequence shown here is derived from an EMBL/GenBank/DDBJ whole genome shotgun (WGS) entry which is preliminary data.</text>
</comment>
<protein>
    <submittedName>
        <fullName evidence="5">Small, acid-soluble spore protein, alpha/beta type</fullName>
    </submittedName>
</protein>
<sequence>MDVTQANGMQTHETSRITMQQLSCRCGPGLGYKTTKRGNKRSYEKEEIIMASRSSNRAAVPEAKGALDKFKYEVASELGVPLSDGYNGDLTSKQNGSVGGYMVKKMIEQQEKQMAGK</sequence>
<dbReference type="InterPro" id="IPR038300">
    <property type="entry name" value="SASP_sf_alpha/beta"/>
</dbReference>
<reference evidence="5 6" key="1">
    <citation type="submission" date="2007-04" db="EMBL/GenBank/DDBJ databases">
        <authorList>
            <person name="Fulton L."/>
            <person name="Clifton S."/>
            <person name="Fulton B."/>
            <person name="Xu J."/>
            <person name="Minx P."/>
            <person name="Pepin K.H."/>
            <person name="Johnson M."/>
            <person name="Thiruvilangam P."/>
            <person name="Bhonagiri V."/>
            <person name="Nash W.E."/>
            <person name="Mardis E.R."/>
            <person name="Wilson R.K."/>
        </authorList>
    </citation>
    <scope>NUCLEOTIDE SEQUENCE [LARGE SCALE GENOMIC DNA]</scope>
    <source>
        <strain evidence="5 6">ATCC 29149</strain>
    </source>
</reference>
<dbReference type="eggNOG" id="ENOG5032YCI">
    <property type="taxonomic scope" value="Bacteria"/>
</dbReference>
<comment type="function">
    <text evidence="1">SASP are bound to spore DNA. They are double-stranded DNA-binding proteins that cause DNA to change to an a-like conformation. They protect the DNA backbone from chemical and enzymatic cleavage and are thus involved in dormant spore's high resistance to UV light.</text>
</comment>
<reference evidence="5 6" key="2">
    <citation type="submission" date="2007-06" db="EMBL/GenBank/DDBJ databases">
        <title>Draft genome sequence of Ruminococcus gnavus (ATCC 29149).</title>
        <authorList>
            <person name="Sudarsanam P."/>
            <person name="Ley R."/>
            <person name="Guruge J."/>
            <person name="Turnbaugh P.J."/>
            <person name="Mahowald M."/>
            <person name="Liep D."/>
            <person name="Gordon J."/>
        </authorList>
    </citation>
    <scope>NUCLEOTIDE SEQUENCE [LARGE SCALE GENOMIC DNA]</scope>
    <source>
        <strain evidence="5 6">ATCC 29149</strain>
    </source>
</reference>
<dbReference type="PROSITE" id="PS00304">
    <property type="entry name" value="SASP_1"/>
    <property type="match status" value="1"/>
</dbReference>
<name>A7B4K3_MEDG7</name>
<evidence type="ECO:0000256" key="3">
    <source>
        <dbReference type="ARBA" id="ARBA00022969"/>
    </source>
</evidence>
<dbReference type="Gene3D" id="6.10.10.80">
    <property type="entry name" value="Small, acid-soluble spore protein, alpha/beta type-like"/>
    <property type="match status" value="1"/>
</dbReference>
<dbReference type="InterPro" id="IPR001448">
    <property type="entry name" value="SASP_alpha/beta-type"/>
</dbReference>
<dbReference type="PaxDb" id="411470-RUMGNA_02487"/>
<dbReference type="PANTHER" id="PTHR36107:SF1">
    <property type="entry name" value="SMALL, ACID-SOLUBLE SPORE PROTEIN A"/>
    <property type="match status" value="1"/>
</dbReference>
<gene>
    <name evidence="5" type="ORF">RUMGNA_02487</name>
</gene>
<dbReference type="AlphaFoldDB" id="A7B4K3"/>
<dbReference type="InterPro" id="IPR018126">
    <property type="entry name" value="SASP_alpha/beta-type_CS"/>
</dbReference>
<dbReference type="PANTHER" id="PTHR36107">
    <property type="entry name" value="SMALL, ACID-SOLUBLE SPORE PROTEIN A"/>
    <property type="match status" value="1"/>
</dbReference>
<keyword evidence="4" id="KW-0238">DNA-binding</keyword>
<evidence type="ECO:0000256" key="2">
    <source>
        <dbReference type="ARBA" id="ARBA00005442"/>
    </source>
</evidence>
<evidence type="ECO:0000256" key="4">
    <source>
        <dbReference type="ARBA" id="ARBA00023125"/>
    </source>
</evidence>